<feature type="transmembrane region" description="Helical" evidence="5">
    <location>
        <begin position="33"/>
        <end position="55"/>
    </location>
</feature>
<dbReference type="GO" id="GO:0005886">
    <property type="term" value="C:plasma membrane"/>
    <property type="evidence" value="ECO:0007669"/>
    <property type="project" value="UniProtKB-SubCell"/>
</dbReference>
<dbReference type="Gene3D" id="1.20.1560.10">
    <property type="entry name" value="ABC transporter type 1, transmembrane domain"/>
    <property type="match status" value="1"/>
</dbReference>
<evidence type="ECO:0000259" key="6">
    <source>
        <dbReference type="PROSITE" id="PS50929"/>
    </source>
</evidence>
<dbReference type="SUPFAM" id="SSF90123">
    <property type="entry name" value="ABC transporter transmembrane region"/>
    <property type="match status" value="1"/>
</dbReference>
<accession>A0A2N0DDH0</accession>
<evidence type="ECO:0000313" key="8">
    <source>
        <dbReference type="EMBL" id="UWU14390.1"/>
    </source>
</evidence>
<dbReference type="EMBL" id="CP104143">
    <property type="protein sequence ID" value="UWU14390.1"/>
    <property type="molecule type" value="Genomic_DNA"/>
</dbReference>
<dbReference type="InterPro" id="IPR036640">
    <property type="entry name" value="ABC1_TM_sf"/>
</dbReference>
<evidence type="ECO:0000313" key="10">
    <source>
        <dbReference type="Proteomes" id="UP001060123"/>
    </source>
</evidence>
<proteinExistence type="predicted"/>
<evidence type="ECO:0000256" key="3">
    <source>
        <dbReference type="ARBA" id="ARBA00022989"/>
    </source>
</evidence>
<evidence type="ECO:0000256" key="1">
    <source>
        <dbReference type="ARBA" id="ARBA00004651"/>
    </source>
</evidence>
<evidence type="ECO:0000313" key="9">
    <source>
        <dbReference type="Proteomes" id="UP000232164"/>
    </source>
</evidence>
<evidence type="ECO:0000256" key="2">
    <source>
        <dbReference type="ARBA" id="ARBA00022692"/>
    </source>
</evidence>
<keyword evidence="3 5" id="KW-1133">Transmembrane helix</keyword>
<dbReference type="Proteomes" id="UP000232164">
    <property type="component" value="Unassembled WGS sequence"/>
</dbReference>
<evidence type="ECO:0000256" key="4">
    <source>
        <dbReference type="ARBA" id="ARBA00023136"/>
    </source>
</evidence>
<reference evidence="7 9" key="2">
    <citation type="submission" date="2017-12" db="EMBL/GenBank/DDBJ databases">
        <title>Genome sequence of Rhizobium sullae HCNT1 isolated from Sulla coronaria nodules and featuring peculiar denitrification phenotypes.</title>
        <authorList>
            <person name="De Diego-Diaz B."/>
            <person name="Treu L."/>
            <person name="Campanaro S."/>
            <person name="Da Silva Duarte V."/>
            <person name="Basaglia M."/>
            <person name="Favaro L."/>
            <person name="Casella S."/>
            <person name="Squartini A."/>
        </authorList>
    </citation>
    <scope>NUCLEOTIDE SEQUENCE [LARGE SCALE GENOMIC DNA]</scope>
    <source>
        <strain evidence="7 9">HCNT1</strain>
    </source>
</reference>
<dbReference type="GO" id="GO:0140359">
    <property type="term" value="F:ABC-type transporter activity"/>
    <property type="evidence" value="ECO:0007669"/>
    <property type="project" value="InterPro"/>
</dbReference>
<keyword evidence="2 5" id="KW-0812">Transmembrane</keyword>
<sequence length="114" mass="13079">MREIFQEDDETHPVPLAWFTQSTLRFTPLILELMLAAVVIRLLGLVEPFVFQAIIDRVLPFQREATLTLIVIVLVLVLVLVMITSSTLHVLSSYLGNHMSNRLVAEWRIVFFTT</sequence>
<gene>
    <name evidence="7" type="ORF">CWR43_07600</name>
    <name evidence="8" type="ORF">N2599_20145</name>
</gene>
<protein>
    <recommendedName>
        <fullName evidence="6">ABC transmembrane type-1 domain-containing protein</fullName>
    </recommendedName>
</protein>
<evidence type="ECO:0000313" key="7">
    <source>
        <dbReference type="EMBL" id="PKA44152.1"/>
    </source>
</evidence>
<dbReference type="PROSITE" id="PS50929">
    <property type="entry name" value="ABC_TM1F"/>
    <property type="match status" value="1"/>
</dbReference>
<keyword evidence="10" id="KW-1185">Reference proteome</keyword>
<dbReference type="STRING" id="1041146.GCA_000427985_01178"/>
<dbReference type="GO" id="GO:0005524">
    <property type="term" value="F:ATP binding"/>
    <property type="evidence" value="ECO:0007669"/>
    <property type="project" value="InterPro"/>
</dbReference>
<feature type="domain" description="ABC transmembrane type-1" evidence="6">
    <location>
        <begin position="33"/>
        <end position="114"/>
    </location>
</feature>
<keyword evidence="4 5" id="KW-0472">Membrane</keyword>
<dbReference type="InterPro" id="IPR011527">
    <property type="entry name" value="ABC1_TM_dom"/>
</dbReference>
<reference evidence="7 9" key="1">
    <citation type="submission" date="2017-11" db="EMBL/GenBank/DDBJ databases">
        <authorList>
            <person name="Han C.G."/>
        </authorList>
    </citation>
    <scope>NUCLEOTIDE SEQUENCE [LARGE SCALE GENOMIC DNA]</scope>
    <source>
        <strain evidence="7 9">HCNT1</strain>
    </source>
</reference>
<feature type="transmembrane region" description="Helical" evidence="5">
    <location>
        <begin position="67"/>
        <end position="91"/>
    </location>
</feature>
<dbReference type="RefSeq" id="WP_027510669.1">
    <property type="nucleotide sequence ID" value="NZ_CP104143.1"/>
</dbReference>
<dbReference type="AlphaFoldDB" id="A0A2N0DDH0"/>
<dbReference type="Proteomes" id="UP001060123">
    <property type="component" value="Chromosome"/>
</dbReference>
<organism evidence="7 9">
    <name type="scientific">Rhizobium sullae</name>
    <name type="common">Rhizobium hedysari</name>
    <dbReference type="NCBI Taxonomy" id="50338"/>
    <lineage>
        <taxon>Bacteria</taxon>
        <taxon>Pseudomonadati</taxon>
        <taxon>Pseudomonadota</taxon>
        <taxon>Alphaproteobacteria</taxon>
        <taxon>Hyphomicrobiales</taxon>
        <taxon>Rhizobiaceae</taxon>
        <taxon>Rhizobium/Agrobacterium group</taxon>
        <taxon>Rhizobium</taxon>
    </lineage>
</organism>
<name>A0A2N0DDH0_RHISU</name>
<evidence type="ECO:0000256" key="5">
    <source>
        <dbReference type="SAM" id="Phobius"/>
    </source>
</evidence>
<dbReference type="EMBL" id="PIQN01000005">
    <property type="protein sequence ID" value="PKA44152.1"/>
    <property type="molecule type" value="Genomic_DNA"/>
</dbReference>
<reference evidence="8" key="3">
    <citation type="submission" date="2022-09" db="EMBL/GenBank/DDBJ databases">
        <title>Australian commercial rhizobial inoculants.</title>
        <authorList>
            <person name="Kohlmeier M.G."/>
            <person name="O'Hara G.W."/>
            <person name="Colombi E."/>
            <person name="Ramsay J.P."/>
            <person name="Terpolilli J."/>
        </authorList>
    </citation>
    <scope>NUCLEOTIDE SEQUENCE</scope>
    <source>
        <strain evidence="8">WSM1592</strain>
    </source>
</reference>
<comment type="subcellular location">
    <subcellularLocation>
        <location evidence="1">Cell membrane</location>
        <topology evidence="1">Multi-pass membrane protein</topology>
    </subcellularLocation>
</comment>